<comment type="caution">
    <text evidence="3">The sequence shown here is derived from an EMBL/GenBank/DDBJ whole genome shotgun (WGS) entry which is preliminary data.</text>
</comment>
<organism evidence="3 4">
    <name type="scientific">Vibrio stylophorae</name>
    <dbReference type="NCBI Taxonomy" id="659351"/>
    <lineage>
        <taxon>Bacteria</taxon>
        <taxon>Pseudomonadati</taxon>
        <taxon>Pseudomonadota</taxon>
        <taxon>Gammaproteobacteria</taxon>
        <taxon>Vibrionales</taxon>
        <taxon>Vibrionaceae</taxon>
        <taxon>Vibrio</taxon>
    </lineage>
</organism>
<dbReference type="InterPro" id="IPR001453">
    <property type="entry name" value="MoaB/Mog_dom"/>
</dbReference>
<evidence type="ECO:0000256" key="1">
    <source>
        <dbReference type="HAMAP-Rule" id="MF_00226"/>
    </source>
</evidence>
<sequence length="418" mass="46103">MGRLAMLSTGEEVLHGDITDTNAAWLSQLLYESGFPLSRRVTVGDGLSDLSAVMAQMATEFDVVIVNGGLGPTSDDNSTLAFAEAFSLPLLQNQHWLTTLRQRYAAMGREMPPANIKQALLPEGAELLDNPVGTACGYAHLVQGCWFFFTPGVPHEFFKMVEQQVLPRLSQRLTPTNHYCSRFYSFGLSESGLEQTFSDLGLPPSYTLGYRSALPFIEVKLFGPDGQARTIVEQQIARRLGDNLVGQNHDLLTQLALLIAEKQPQCRLGVAEQFSGGYLAQWLTSHIALRKNLNQAWVLPQDTPLTLAEQNPLAAALALATAAKERTGSDIGLAIGPSHEGDITVAIATPTGDFGQHLQPRRQYGFEDWRKMAATVVLDMLRRYYSERPMFGQFESLQRINDIHLPPVAHCDQSPNHI</sequence>
<protein>
    <recommendedName>
        <fullName evidence="1">CinA-like protein</fullName>
    </recommendedName>
</protein>
<dbReference type="InterPro" id="IPR036653">
    <property type="entry name" value="CinA-like_C"/>
</dbReference>
<comment type="similarity">
    <text evidence="1">Belongs to the CinA family.</text>
</comment>
<reference evidence="3" key="1">
    <citation type="submission" date="2021-11" db="EMBL/GenBank/DDBJ databases">
        <authorList>
            <person name="Rodrigo-Torres L."/>
            <person name="Arahal R. D."/>
            <person name="Lucena T."/>
        </authorList>
    </citation>
    <scope>NUCLEOTIDE SEQUENCE</scope>
    <source>
        <strain evidence="3">CECT 7929</strain>
    </source>
</reference>
<feature type="domain" description="MoaB/Mog" evidence="2">
    <location>
        <begin position="5"/>
        <end position="172"/>
    </location>
</feature>
<dbReference type="Gene3D" id="3.40.980.10">
    <property type="entry name" value="MoaB/Mog-like domain"/>
    <property type="match status" value="1"/>
</dbReference>
<gene>
    <name evidence="3" type="primary">pncC_1</name>
    <name evidence="3" type="ORF">VST7929_00864</name>
</gene>
<keyword evidence="3" id="KW-0378">Hydrolase</keyword>
<accession>A0ABM8ZRU0</accession>
<keyword evidence="4" id="KW-1185">Reference proteome</keyword>
<evidence type="ECO:0000313" key="4">
    <source>
        <dbReference type="Proteomes" id="UP000838672"/>
    </source>
</evidence>
<name>A0ABM8ZRU0_9VIBR</name>
<dbReference type="SMART" id="SM00852">
    <property type="entry name" value="MoCF_biosynth"/>
    <property type="match status" value="1"/>
</dbReference>
<dbReference type="NCBIfam" id="TIGR00200">
    <property type="entry name" value="cinA_nterm"/>
    <property type="match status" value="1"/>
</dbReference>
<dbReference type="Pfam" id="PF00994">
    <property type="entry name" value="MoCF_biosynth"/>
    <property type="match status" value="1"/>
</dbReference>
<proteinExistence type="inferred from homology"/>
<evidence type="ECO:0000313" key="3">
    <source>
        <dbReference type="EMBL" id="CAH0533013.1"/>
    </source>
</evidence>
<dbReference type="PANTHER" id="PTHR13939:SF0">
    <property type="entry name" value="NMN AMIDOHYDROLASE-LIKE PROTEIN YFAY"/>
    <property type="match status" value="1"/>
</dbReference>
<dbReference type="SUPFAM" id="SSF53218">
    <property type="entry name" value="Molybdenum cofactor biosynthesis proteins"/>
    <property type="match status" value="1"/>
</dbReference>
<dbReference type="SUPFAM" id="SSF142433">
    <property type="entry name" value="CinA-like"/>
    <property type="match status" value="1"/>
</dbReference>
<evidence type="ECO:0000259" key="2">
    <source>
        <dbReference type="SMART" id="SM00852"/>
    </source>
</evidence>
<dbReference type="PIRSF" id="PIRSF006728">
    <property type="entry name" value="CinA"/>
    <property type="match status" value="1"/>
</dbReference>
<dbReference type="CDD" id="cd00885">
    <property type="entry name" value="cinA"/>
    <property type="match status" value="1"/>
</dbReference>
<dbReference type="GO" id="GO:0019159">
    <property type="term" value="F:nicotinamide-nucleotide amidase activity"/>
    <property type="evidence" value="ECO:0007669"/>
    <property type="project" value="UniProtKB-EC"/>
</dbReference>
<dbReference type="RefSeq" id="WP_237465199.1">
    <property type="nucleotide sequence ID" value="NZ_CAKLDI010000001.1"/>
</dbReference>
<dbReference type="EMBL" id="CAKLDI010000001">
    <property type="protein sequence ID" value="CAH0533013.1"/>
    <property type="molecule type" value="Genomic_DNA"/>
</dbReference>
<dbReference type="PANTHER" id="PTHR13939">
    <property type="entry name" value="NICOTINAMIDE-NUCLEOTIDE AMIDOHYDROLASE PNCC"/>
    <property type="match status" value="1"/>
</dbReference>
<dbReference type="Proteomes" id="UP000838672">
    <property type="component" value="Unassembled WGS sequence"/>
</dbReference>
<dbReference type="InterPro" id="IPR008135">
    <property type="entry name" value="Competence-induced_CinA"/>
</dbReference>
<dbReference type="InterPro" id="IPR050101">
    <property type="entry name" value="CinA"/>
</dbReference>
<dbReference type="InterPro" id="IPR036425">
    <property type="entry name" value="MoaB/Mog-like_dom_sf"/>
</dbReference>
<dbReference type="HAMAP" id="MF_00226_B">
    <property type="entry name" value="CinA_B"/>
    <property type="match status" value="1"/>
</dbReference>